<dbReference type="GO" id="GO:0032259">
    <property type="term" value="P:methylation"/>
    <property type="evidence" value="ECO:0007669"/>
    <property type="project" value="UniProtKB-KW"/>
</dbReference>
<evidence type="ECO:0000256" key="1">
    <source>
        <dbReference type="ARBA" id="ARBA00003907"/>
    </source>
</evidence>
<dbReference type="RefSeq" id="WP_009943791.1">
    <property type="nucleotide sequence ID" value="NZ_BAAAGS010000015.1"/>
</dbReference>
<dbReference type="SUPFAM" id="SSF53335">
    <property type="entry name" value="S-adenosyl-L-methionine-dependent methyltransferases"/>
    <property type="match status" value="1"/>
</dbReference>
<dbReference type="InterPro" id="IPR011610">
    <property type="entry name" value="SAM_mthyl_Trfase_ML2640-like"/>
</dbReference>
<sequence>MSANEQWDIVSGVGITALAVAVARARESRRDDRLIDDPYAEPLIRAAQPPVPMSGDGGEAGALWHEMTDYVSVRSRFFDEWFARACAAGTRQAVVLASGLDTRAFRLEWPEGFRVFEIDQPKVLEFKDGTLAAEGVRASCERHAVAVDLRDDWASALVKAGFDPALPTAWLAEGLLPYLPPEAEANLLATVHDLSARGSRIAIESIALARSALLGADLDDTAREWGIDLKGLFSLEDRPDPGDVLAQRGWRVHRDPVGDLAAGFRRPLSDRAQQLGAAGEMVTAQRD</sequence>
<evidence type="ECO:0000256" key="4">
    <source>
        <dbReference type="ARBA" id="ARBA00022679"/>
    </source>
</evidence>
<comment type="caution">
    <text evidence="7">The sequence shown here is derived from an EMBL/GenBank/DDBJ whole genome shotgun (WGS) entry which is preliminary data.</text>
</comment>
<organism evidence="7 8">
    <name type="scientific">Saccharopolyspora erythraea</name>
    <name type="common">Streptomyces erythraeus</name>
    <dbReference type="NCBI Taxonomy" id="1836"/>
    <lineage>
        <taxon>Bacteria</taxon>
        <taxon>Bacillati</taxon>
        <taxon>Actinomycetota</taxon>
        <taxon>Actinomycetes</taxon>
        <taxon>Pseudonocardiales</taxon>
        <taxon>Pseudonocardiaceae</taxon>
        <taxon>Saccharopolyspora</taxon>
    </lineage>
</organism>
<keyword evidence="4" id="KW-0808">Transferase</keyword>
<keyword evidence="8" id="KW-1185">Reference proteome</keyword>
<dbReference type="EC" id="2.1.1.-" evidence="6"/>
<dbReference type="Pfam" id="PF04072">
    <property type="entry name" value="LCM"/>
    <property type="match status" value="1"/>
</dbReference>
<dbReference type="InterPro" id="IPR029063">
    <property type="entry name" value="SAM-dependent_MTases_sf"/>
</dbReference>
<dbReference type="Proteomes" id="UP001500729">
    <property type="component" value="Unassembled WGS sequence"/>
</dbReference>
<gene>
    <name evidence="7" type="ORF">GCM10009533_27940</name>
</gene>
<proteinExistence type="inferred from homology"/>
<dbReference type="NCBIfam" id="TIGR00027">
    <property type="entry name" value="mthyl_TIGR00027"/>
    <property type="match status" value="1"/>
</dbReference>
<dbReference type="PANTHER" id="PTHR43619:SF2">
    <property type="entry name" value="S-ADENOSYL-L-METHIONINE-DEPENDENT METHYLTRANSFERASES SUPERFAMILY PROTEIN"/>
    <property type="match status" value="1"/>
</dbReference>
<dbReference type="EMBL" id="BAAAGS010000015">
    <property type="protein sequence ID" value="GAA0527009.1"/>
    <property type="molecule type" value="Genomic_DNA"/>
</dbReference>
<evidence type="ECO:0000256" key="3">
    <source>
        <dbReference type="ARBA" id="ARBA00022603"/>
    </source>
</evidence>
<dbReference type="GO" id="GO:0008168">
    <property type="term" value="F:methyltransferase activity"/>
    <property type="evidence" value="ECO:0007669"/>
    <property type="project" value="UniProtKB-KW"/>
</dbReference>
<evidence type="ECO:0000256" key="5">
    <source>
        <dbReference type="ARBA" id="ARBA00022691"/>
    </source>
</evidence>
<comment type="function">
    <text evidence="1 6">Exhibits S-adenosyl-L-methionine-dependent methyltransferase activity.</text>
</comment>
<evidence type="ECO:0000256" key="6">
    <source>
        <dbReference type="RuleBase" id="RU362030"/>
    </source>
</evidence>
<comment type="similarity">
    <text evidence="2 6">Belongs to the UPF0677 family.</text>
</comment>
<reference evidence="7 8" key="1">
    <citation type="journal article" date="2019" name="Int. J. Syst. Evol. Microbiol.">
        <title>The Global Catalogue of Microorganisms (GCM) 10K type strain sequencing project: providing services to taxonomists for standard genome sequencing and annotation.</title>
        <authorList>
            <consortium name="The Broad Institute Genomics Platform"/>
            <consortium name="The Broad Institute Genome Sequencing Center for Infectious Disease"/>
            <person name="Wu L."/>
            <person name="Ma J."/>
        </authorList>
    </citation>
    <scope>NUCLEOTIDE SEQUENCE [LARGE SCALE GENOMIC DNA]</scope>
    <source>
        <strain evidence="7 8">JCM 10303</strain>
    </source>
</reference>
<name>A0ABN1CV70_SACER</name>
<accession>A0ABN1CV70</accession>
<dbReference type="Gene3D" id="3.40.50.150">
    <property type="entry name" value="Vaccinia Virus protein VP39"/>
    <property type="match status" value="1"/>
</dbReference>
<dbReference type="PANTHER" id="PTHR43619">
    <property type="entry name" value="S-ADENOSYL-L-METHIONINE-DEPENDENT METHYLTRANSFERASE YKTD-RELATED"/>
    <property type="match status" value="1"/>
</dbReference>
<evidence type="ECO:0000256" key="2">
    <source>
        <dbReference type="ARBA" id="ARBA00008138"/>
    </source>
</evidence>
<keyword evidence="3 6" id="KW-0489">Methyltransferase</keyword>
<keyword evidence="5 6" id="KW-0949">S-adenosyl-L-methionine</keyword>
<evidence type="ECO:0000313" key="7">
    <source>
        <dbReference type="EMBL" id="GAA0527009.1"/>
    </source>
</evidence>
<protein>
    <recommendedName>
        <fullName evidence="6">S-adenosyl-L-methionine-dependent methyltransferase</fullName>
        <ecNumber evidence="6">2.1.1.-</ecNumber>
    </recommendedName>
</protein>
<evidence type="ECO:0000313" key="8">
    <source>
        <dbReference type="Proteomes" id="UP001500729"/>
    </source>
</evidence>
<dbReference type="InterPro" id="IPR007213">
    <property type="entry name" value="Ppm1/Ppm2/Tcmp"/>
</dbReference>